<dbReference type="Gene3D" id="3.30.910.20">
    <property type="entry name" value="Skp domain"/>
    <property type="match status" value="1"/>
</dbReference>
<dbReference type="SMART" id="SM00935">
    <property type="entry name" value="OmpH"/>
    <property type="match status" value="1"/>
</dbReference>
<dbReference type="Proteomes" id="UP001565243">
    <property type="component" value="Unassembled WGS sequence"/>
</dbReference>
<dbReference type="RefSeq" id="WP_369896253.1">
    <property type="nucleotide sequence ID" value="NZ_JBGFFX010000011.1"/>
</dbReference>
<keyword evidence="2" id="KW-0732">Signal</keyword>
<accession>A0ABV4EBI0</accession>
<feature type="signal peptide" evidence="2">
    <location>
        <begin position="1"/>
        <end position="19"/>
    </location>
</feature>
<comment type="caution">
    <text evidence="3">The sequence shown here is derived from an EMBL/GenBank/DDBJ whole genome shotgun (WGS) entry which is preliminary data.</text>
</comment>
<keyword evidence="4" id="KW-1185">Reference proteome</keyword>
<dbReference type="EMBL" id="JBGFFX010000011">
    <property type="protein sequence ID" value="MEY8772139.1"/>
    <property type="molecule type" value="Genomic_DNA"/>
</dbReference>
<dbReference type="PROSITE" id="PS51257">
    <property type="entry name" value="PROKAR_LIPOPROTEIN"/>
    <property type="match status" value="1"/>
</dbReference>
<protein>
    <recommendedName>
        <fullName evidence="1">Chaperone protein Skp</fullName>
    </recommendedName>
</protein>
<feature type="chain" id="PRO_5047026598" description="Chaperone protein Skp" evidence="2">
    <location>
        <begin position="20"/>
        <end position="175"/>
    </location>
</feature>
<name>A0ABV4EBI0_9GAMM</name>
<evidence type="ECO:0000313" key="3">
    <source>
        <dbReference type="EMBL" id="MEY8772139.1"/>
    </source>
</evidence>
<dbReference type="InterPro" id="IPR024930">
    <property type="entry name" value="Skp_dom_sf"/>
</dbReference>
<proteinExistence type="predicted"/>
<dbReference type="InterPro" id="IPR005632">
    <property type="entry name" value="Chaperone_Skp"/>
</dbReference>
<organism evidence="3 4">
    <name type="scientific">Erwinia aeris</name>
    <dbReference type="NCBI Taxonomy" id="3239803"/>
    <lineage>
        <taxon>Bacteria</taxon>
        <taxon>Pseudomonadati</taxon>
        <taxon>Pseudomonadota</taxon>
        <taxon>Gammaproteobacteria</taxon>
        <taxon>Enterobacterales</taxon>
        <taxon>Erwiniaceae</taxon>
        <taxon>Erwinia</taxon>
    </lineage>
</organism>
<evidence type="ECO:0000313" key="4">
    <source>
        <dbReference type="Proteomes" id="UP001565243"/>
    </source>
</evidence>
<evidence type="ECO:0000256" key="2">
    <source>
        <dbReference type="SAM" id="SignalP"/>
    </source>
</evidence>
<reference evidence="3 4" key="1">
    <citation type="submission" date="2024-07" db="EMBL/GenBank/DDBJ databases">
        <authorList>
            <person name="Hebao G."/>
        </authorList>
    </citation>
    <scope>NUCLEOTIDE SEQUENCE [LARGE SCALE GENOMIC DNA]</scope>
    <source>
        <strain evidence="3 4">ACCC 02193</strain>
    </source>
</reference>
<gene>
    <name evidence="3" type="ORF">AB6T85_17180</name>
</gene>
<sequence length="175" mass="19198">MKPKISVLALSLAIITLLAGCDRQETRPVKFINPDKVMQDSGLAEQLKTRLQTVDQQLRQGLKMAQENGARLPEEKRRSALLADRQLLDLEWQHEQRRANGVALKAIAEAAGKYREQHQLLAILPAQAALAFAPEADISEALAKELKGKTLDFGALPKIGVKSEEPTAAEASTQK</sequence>
<dbReference type="SUPFAM" id="SSF111384">
    <property type="entry name" value="OmpH-like"/>
    <property type="match status" value="1"/>
</dbReference>
<evidence type="ECO:0000256" key="1">
    <source>
        <dbReference type="ARBA" id="ARBA00018026"/>
    </source>
</evidence>